<evidence type="ECO:0000313" key="8">
    <source>
        <dbReference type="Proteomes" id="UP000480275"/>
    </source>
</evidence>
<dbReference type="GO" id="GO:0003700">
    <property type="term" value="F:DNA-binding transcription factor activity"/>
    <property type="evidence" value="ECO:0007669"/>
    <property type="project" value="TreeGrafter"/>
</dbReference>
<dbReference type="PRINTS" id="PR00455">
    <property type="entry name" value="HTHTETR"/>
</dbReference>
<dbReference type="InterPro" id="IPR039538">
    <property type="entry name" value="BetI_C"/>
</dbReference>
<keyword evidence="2" id="KW-0805">Transcription regulation</keyword>
<evidence type="ECO:0000256" key="5">
    <source>
        <dbReference type="PROSITE-ProRule" id="PRU00335"/>
    </source>
</evidence>
<comment type="caution">
    <text evidence="7">The sequence shown here is derived from an EMBL/GenBank/DDBJ whole genome shotgun (WGS) entry which is preliminary data.</text>
</comment>
<feature type="domain" description="HTH tetR-type" evidence="6">
    <location>
        <begin position="13"/>
        <end position="73"/>
    </location>
</feature>
<dbReference type="Pfam" id="PF13977">
    <property type="entry name" value="TetR_C_6"/>
    <property type="match status" value="1"/>
</dbReference>
<organism evidence="7 8">
    <name type="scientific">Rhodocyclus tenuis</name>
    <name type="common">Rhodospirillum tenue</name>
    <dbReference type="NCBI Taxonomy" id="1066"/>
    <lineage>
        <taxon>Bacteria</taxon>
        <taxon>Pseudomonadati</taxon>
        <taxon>Pseudomonadota</taxon>
        <taxon>Betaproteobacteria</taxon>
        <taxon>Rhodocyclales</taxon>
        <taxon>Rhodocyclaceae</taxon>
        <taxon>Rhodocyclus</taxon>
    </lineage>
</organism>
<dbReference type="AlphaFoldDB" id="A0A6L5JVK9"/>
<evidence type="ECO:0000259" key="6">
    <source>
        <dbReference type="PROSITE" id="PS50977"/>
    </source>
</evidence>
<keyword evidence="3 5" id="KW-0238">DNA-binding</keyword>
<dbReference type="Pfam" id="PF00440">
    <property type="entry name" value="TetR_N"/>
    <property type="match status" value="1"/>
</dbReference>
<dbReference type="InterPro" id="IPR001647">
    <property type="entry name" value="HTH_TetR"/>
</dbReference>
<dbReference type="Gene3D" id="1.10.357.10">
    <property type="entry name" value="Tetracycline Repressor, domain 2"/>
    <property type="match status" value="1"/>
</dbReference>
<evidence type="ECO:0000256" key="4">
    <source>
        <dbReference type="ARBA" id="ARBA00023163"/>
    </source>
</evidence>
<dbReference type="InterPro" id="IPR050109">
    <property type="entry name" value="HTH-type_TetR-like_transc_reg"/>
</dbReference>
<dbReference type="Proteomes" id="UP000480275">
    <property type="component" value="Unassembled WGS sequence"/>
</dbReference>
<evidence type="ECO:0000313" key="7">
    <source>
        <dbReference type="EMBL" id="MQY50208.1"/>
    </source>
</evidence>
<proteinExistence type="predicted"/>
<dbReference type="OrthoDB" id="9816320at2"/>
<dbReference type="InterPro" id="IPR009057">
    <property type="entry name" value="Homeodomain-like_sf"/>
</dbReference>
<evidence type="ECO:0000256" key="3">
    <source>
        <dbReference type="ARBA" id="ARBA00023125"/>
    </source>
</evidence>
<dbReference type="SUPFAM" id="SSF48498">
    <property type="entry name" value="Tetracyclin repressor-like, C-terminal domain"/>
    <property type="match status" value="1"/>
</dbReference>
<feature type="DNA-binding region" description="H-T-H motif" evidence="5">
    <location>
        <begin position="36"/>
        <end position="55"/>
    </location>
</feature>
<keyword evidence="1" id="KW-0678">Repressor</keyword>
<dbReference type="PROSITE" id="PS50977">
    <property type="entry name" value="HTH_TETR_2"/>
    <property type="match status" value="1"/>
</dbReference>
<dbReference type="PANTHER" id="PTHR30055:SF226">
    <property type="entry name" value="HTH-TYPE TRANSCRIPTIONAL REGULATOR PKSA"/>
    <property type="match status" value="1"/>
</dbReference>
<dbReference type="SUPFAM" id="SSF46689">
    <property type="entry name" value="Homeodomain-like"/>
    <property type="match status" value="1"/>
</dbReference>
<protein>
    <submittedName>
        <fullName evidence="7">TetR family transcriptional regulator</fullName>
    </submittedName>
</protein>
<evidence type="ECO:0000256" key="1">
    <source>
        <dbReference type="ARBA" id="ARBA00022491"/>
    </source>
</evidence>
<dbReference type="GO" id="GO:0000976">
    <property type="term" value="F:transcription cis-regulatory region binding"/>
    <property type="evidence" value="ECO:0007669"/>
    <property type="project" value="TreeGrafter"/>
</dbReference>
<sequence length="213" mass="23667">MTQTPTSDTTRADMRKAQVLKAANECFRRQGFHNTSIVQISKAAGMSVGHIYHYFENKEAIIAGIVEQDLLQILMFCQRIRKGSGGGDLIEAIVNDVDYLEQDLNDQNIPLTLEIVAEAARNPNVARIIQDADETARLRFRELLAEALKLRGLELSERDIEGPLEVLLAFFEGFAIRIIRNPGLDPNTCLPALRSVVRHLLEEAVSTAQQAAA</sequence>
<dbReference type="EMBL" id="WIXJ01000001">
    <property type="protein sequence ID" value="MQY50208.1"/>
    <property type="molecule type" value="Genomic_DNA"/>
</dbReference>
<gene>
    <name evidence="7" type="ORF">GHK24_00215</name>
</gene>
<name>A0A6L5JVK9_RHOTE</name>
<evidence type="ECO:0000256" key="2">
    <source>
        <dbReference type="ARBA" id="ARBA00023015"/>
    </source>
</evidence>
<reference evidence="7 8" key="1">
    <citation type="submission" date="2019-10" db="EMBL/GenBank/DDBJ databases">
        <title>Whole-genome sequence of the purple nonsulfur photosynthetic bacterium Rhodocyclus tenuis.</title>
        <authorList>
            <person name="Kyndt J.A."/>
            <person name="Meyer T.E."/>
        </authorList>
    </citation>
    <scope>NUCLEOTIDE SEQUENCE [LARGE SCALE GENOMIC DNA]</scope>
    <source>
        <strain evidence="7 8">DSM 110</strain>
    </source>
</reference>
<dbReference type="InterPro" id="IPR036271">
    <property type="entry name" value="Tet_transcr_reg_TetR-rel_C_sf"/>
</dbReference>
<keyword evidence="4" id="KW-0804">Transcription</keyword>
<dbReference type="PANTHER" id="PTHR30055">
    <property type="entry name" value="HTH-TYPE TRANSCRIPTIONAL REGULATOR RUTR"/>
    <property type="match status" value="1"/>
</dbReference>
<accession>A0A6L5JVK9</accession>